<dbReference type="PANTHER" id="PTHR34406">
    <property type="entry name" value="PROTEIN YCEI"/>
    <property type="match status" value="1"/>
</dbReference>
<dbReference type="InterPro" id="IPR036761">
    <property type="entry name" value="TTHA0802/YceI-like_sf"/>
</dbReference>
<dbReference type="Pfam" id="PF04264">
    <property type="entry name" value="YceI"/>
    <property type="match status" value="1"/>
</dbReference>
<protein>
    <submittedName>
        <fullName evidence="3">Lipid-binding protein</fullName>
    </submittedName>
</protein>
<dbReference type="STRING" id="270918.APR42_00405"/>
<dbReference type="Gene3D" id="2.40.128.110">
    <property type="entry name" value="Lipid/polyisoprenoid-binding, YceI-like"/>
    <property type="match status" value="1"/>
</dbReference>
<dbReference type="OrthoDB" id="951410at2"/>
<dbReference type="SMART" id="SM00867">
    <property type="entry name" value="YceI"/>
    <property type="match status" value="1"/>
</dbReference>
<feature type="signal peptide" evidence="1">
    <location>
        <begin position="1"/>
        <end position="26"/>
    </location>
</feature>
<feature type="chain" id="PRO_5006389290" evidence="1">
    <location>
        <begin position="27"/>
        <end position="192"/>
    </location>
</feature>
<keyword evidence="1" id="KW-0732">Signal</keyword>
<dbReference type="InterPro" id="IPR007372">
    <property type="entry name" value="Lipid/polyisoprenoid-bd_YceI"/>
</dbReference>
<gene>
    <name evidence="3" type="ORF">APR42_00405</name>
</gene>
<evidence type="ECO:0000313" key="4">
    <source>
        <dbReference type="Proteomes" id="UP000051643"/>
    </source>
</evidence>
<feature type="domain" description="Lipid/polyisoprenoid-binding YceI-like" evidence="2">
    <location>
        <begin position="28"/>
        <end position="191"/>
    </location>
</feature>
<dbReference type="AlphaFoldDB" id="A0A0Q9ZBE0"/>
<proteinExistence type="predicted"/>
<dbReference type="RefSeq" id="WP_057480188.1">
    <property type="nucleotide sequence ID" value="NZ_BMWR01000002.1"/>
</dbReference>
<organism evidence="3 4">
    <name type="scientific">Salegentibacter mishustinae</name>
    <dbReference type="NCBI Taxonomy" id="270918"/>
    <lineage>
        <taxon>Bacteria</taxon>
        <taxon>Pseudomonadati</taxon>
        <taxon>Bacteroidota</taxon>
        <taxon>Flavobacteriia</taxon>
        <taxon>Flavobacteriales</taxon>
        <taxon>Flavobacteriaceae</taxon>
        <taxon>Salegentibacter</taxon>
    </lineage>
</organism>
<dbReference type="SUPFAM" id="SSF101874">
    <property type="entry name" value="YceI-like"/>
    <property type="match status" value="1"/>
</dbReference>
<evidence type="ECO:0000256" key="1">
    <source>
        <dbReference type="SAM" id="SignalP"/>
    </source>
</evidence>
<dbReference type="PANTHER" id="PTHR34406:SF1">
    <property type="entry name" value="PROTEIN YCEI"/>
    <property type="match status" value="1"/>
</dbReference>
<sequence>MKKNLFKGALASTVIVSLLSFTNVNAQESKVEVKDSNIEWEGEKVTGSHEGTIDLKDGYFIMENDELKGGEFVMDMTSITVTDLEGEDKGKLEGHLKSDDFFGVNNHPTAKLVITSVAKKSNGTYGVVADLTIKEKTNSITFDLDMDNNSASTELTIDRSKYDVRYGSGSFFDNLGDKTIYDNFELDVELKF</sequence>
<accession>A0A0Q9ZBE0</accession>
<keyword evidence="4" id="KW-1185">Reference proteome</keyword>
<reference evidence="3" key="1">
    <citation type="submission" date="2015-10" db="EMBL/GenBank/DDBJ databases">
        <title>Draft genome sequence of Salegentibacter mishustinae KCTC 12263.</title>
        <authorList>
            <person name="Lin W."/>
            <person name="Zheng Q."/>
        </authorList>
    </citation>
    <scope>NUCLEOTIDE SEQUENCE [LARGE SCALE GENOMIC DNA]</scope>
    <source>
        <strain evidence="3">KCTC 12263</strain>
    </source>
</reference>
<dbReference type="EMBL" id="LKTP01000001">
    <property type="protein sequence ID" value="KRG30357.1"/>
    <property type="molecule type" value="Genomic_DNA"/>
</dbReference>
<name>A0A0Q9ZBE0_9FLAO</name>
<comment type="caution">
    <text evidence="3">The sequence shown here is derived from an EMBL/GenBank/DDBJ whole genome shotgun (WGS) entry which is preliminary data.</text>
</comment>
<dbReference type="Proteomes" id="UP000051643">
    <property type="component" value="Unassembled WGS sequence"/>
</dbReference>
<evidence type="ECO:0000313" key="3">
    <source>
        <dbReference type="EMBL" id="KRG30357.1"/>
    </source>
</evidence>
<evidence type="ECO:0000259" key="2">
    <source>
        <dbReference type="SMART" id="SM00867"/>
    </source>
</evidence>